<proteinExistence type="predicted"/>
<feature type="chain" id="PRO_5030554624" description="Interleukin-6" evidence="1">
    <location>
        <begin position="27"/>
        <end position="170"/>
    </location>
</feature>
<dbReference type="EMBL" id="OB799380">
    <property type="protein sequence ID" value="CAD7435230.1"/>
    <property type="molecule type" value="Genomic_DNA"/>
</dbReference>
<protein>
    <recommendedName>
        <fullName evidence="3">Interleukin-6</fullName>
    </recommendedName>
</protein>
<sequence>MVACGTHHMELLVFVMLGFLSSHTSSQFMEWNEKLSADSHCTPTYRLRLHTVVAANKDKQETVLAEKRKQLSQSSSSGDTENLVILMNMLKCTVKSLLESRSEIKISSHQEIALEGLERCHFNITSKETELKLWLQEFEATLNKTKENLKDKPTVLKYKIEDLLQCMKNL</sequence>
<dbReference type="AlphaFoldDB" id="A0A7R9HUT6"/>
<name>A0A7R9HUT6_9NEOP</name>
<feature type="signal peptide" evidence="1">
    <location>
        <begin position="1"/>
        <end position="26"/>
    </location>
</feature>
<evidence type="ECO:0000313" key="2">
    <source>
        <dbReference type="EMBL" id="CAD7435230.1"/>
    </source>
</evidence>
<evidence type="ECO:0008006" key="3">
    <source>
        <dbReference type="Google" id="ProtNLM"/>
    </source>
</evidence>
<keyword evidence="1" id="KW-0732">Signal</keyword>
<accession>A0A7R9HUT6</accession>
<evidence type="ECO:0000256" key="1">
    <source>
        <dbReference type="SAM" id="SignalP"/>
    </source>
</evidence>
<organism evidence="2">
    <name type="scientific">Timema monikensis</name>
    <dbReference type="NCBI Taxonomy" id="170555"/>
    <lineage>
        <taxon>Eukaryota</taxon>
        <taxon>Metazoa</taxon>
        <taxon>Ecdysozoa</taxon>
        <taxon>Arthropoda</taxon>
        <taxon>Hexapoda</taxon>
        <taxon>Insecta</taxon>
        <taxon>Pterygota</taxon>
        <taxon>Neoptera</taxon>
        <taxon>Polyneoptera</taxon>
        <taxon>Phasmatodea</taxon>
        <taxon>Timematodea</taxon>
        <taxon>Timematoidea</taxon>
        <taxon>Timematidae</taxon>
        <taxon>Timema</taxon>
    </lineage>
</organism>
<gene>
    <name evidence="2" type="ORF">TMSB3V08_LOCUS11877</name>
</gene>
<reference evidence="2" key="1">
    <citation type="submission" date="2020-11" db="EMBL/GenBank/DDBJ databases">
        <authorList>
            <person name="Tran Van P."/>
        </authorList>
    </citation>
    <scope>NUCLEOTIDE SEQUENCE</scope>
</reference>